<evidence type="ECO:0000256" key="1">
    <source>
        <dbReference type="ARBA" id="ARBA00004123"/>
    </source>
</evidence>
<keyword evidence="2" id="KW-0805">Transcription regulation</keyword>
<dbReference type="STRING" id="1340429.A0A2G4SV22"/>
<reference evidence="7 8" key="1">
    <citation type="journal article" date="2016" name="Proc. Natl. Acad. Sci. U.S.A.">
        <title>Lipid metabolic changes in an early divergent fungus govern the establishment of a mutualistic symbiosis with endobacteria.</title>
        <authorList>
            <person name="Lastovetsky O.A."/>
            <person name="Gaspar M.L."/>
            <person name="Mondo S.J."/>
            <person name="LaButti K.M."/>
            <person name="Sandor L."/>
            <person name="Grigoriev I.V."/>
            <person name="Henry S.A."/>
            <person name="Pawlowska T.E."/>
        </authorList>
    </citation>
    <scope>NUCLEOTIDE SEQUENCE [LARGE SCALE GENOMIC DNA]</scope>
    <source>
        <strain evidence="7 8">ATCC 52813</strain>
    </source>
</reference>
<name>A0A2G4SV22_RHIZD</name>
<dbReference type="RefSeq" id="XP_023466318.1">
    <property type="nucleotide sequence ID" value="XM_023605584.1"/>
</dbReference>
<organism evidence="7 8">
    <name type="scientific">Rhizopus microsporus ATCC 52813</name>
    <dbReference type="NCBI Taxonomy" id="1340429"/>
    <lineage>
        <taxon>Eukaryota</taxon>
        <taxon>Fungi</taxon>
        <taxon>Fungi incertae sedis</taxon>
        <taxon>Mucoromycota</taxon>
        <taxon>Mucoromycotina</taxon>
        <taxon>Mucoromycetes</taxon>
        <taxon>Mucorales</taxon>
        <taxon>Mucorineae</taxon>
        <taxon>Rhizopodaceae</taxon>
        <taxon>Rhizopus</taxon>
    </lineage>
</organism>
<dbReference type="Gene3D" id="2.60.40.3960">
    <property type="entry name" value="Velvet domain"/>
    <property type="match status" value="1"/>
</dbReference>
<dbReference type="GeneID" id="35436574"/>
<evidence type="ECO:0000256" key="4">
    <source>
        <dbReference type="ARBA" id="ARBA00023242"/>
    </source>
</evidence>
<dbReference type="PROSITE" id="PS51821">
    <property type="entry name" value="VELVET"/>
    <property type="match status" value="1"/>
</dbReference>
<keyword evidence="4" id="KW-0539">Nucleus</keyword>
<evidence type="ECO:0000256" key="2">
    <source>
        <dbReference type="ARBA" id="ARBA00023015"/>
    </source>
</evidence>
<evidence type="ECO:0000256" key="5">
    <source>
        <dbReference type="SAM" id="MobiDB-lite"/>
    </source>
</evidence>
<keyword evidence="3" id="KW-0804">Transcription</keyword>
<protein>
    <recommendedName>
        <fullName evidence="6">Velvet domain-containing protein</fullName>
    </recommendedName>
</protein>
<proteinExistence type="predicted"/>
<keyword evidence="8" id="KW-1185">Reference proteome</keyword>
<dbReference type="InterPro" id="IPR021740">
    <property type="entry name" value="Velvet"/>
</dbReference>
<sequence length="350" mass="39712">MDSTTSDYSQPTTYSLIVRQQPSKARLCSFKEKVDRRPIDPPPIIELLSNTTDDHFLQNPYFFLYATLTDASGKNDLHFVNGNKTTAGAVVQSLYKLKDLDNSDGGFFIFSDISVRLEGLYRLKFTLFSIEGPSVNRLCSTLSDVFQVYSPKSFPGMSESTFLTRCFSDQGVRIRIRKEPRSAHLGNSSKRRRRNTNESDDDDNTSLNDTYIERYQKNPPAHSSASTPYFDKASSPIDFIEPNSNNRHDYIVKPTLPSPKELFKSSAMSMQNILSNDRDQLYHIVDTDNAKENRLLCTRKLPLPLPSHAPQPSIQQEKIHLCHPLQQQQTILLNTNVSSSRDQSSPYTKG</sequence>
<dbReference type="InterPro" id="IPR038491">
    <property type="entry name" value="Velvet_dom_sf"/>
</dbReference>
<dbReference type="Pfam" id="PF11754">
    <property type="entry name" value="Velvet"/>
    <property type="match status" value="2"/>
</dbReference>
<evidence type="ECO:0000256" key="3">
    <source>
        <dbReference type="ARBA" id="ARBA00023163"/>
    </source>
</evidence>
<dbReference type="PANTHER" id="PTHR33572:SF18">
    <property type="entry name" value="SPORE DEVELOPMENT REGULATOR VOSA"/>
    <property type="match status" value="1"/>
</dbReference>
<comment type="subcellular location">
    <subcellularLocation>
        <location evidence="1">Nucleus</location>
    </subcellularLocation>
</comment>
<evidence type="ECO:0000313" key="7">
    <source>
        <dbReference type="EMBL" id="PHZ12610.1"/>
    </source>
</evidence>
<dbReference type="EMBL" id="KZ303849">
    <property type="protein sequence ID" value="PHZ12610.1"/>
    <property type="molecule type" value="Genomic_DNA"/>
</dbReference>
<dbReference type="AlphaFoldDB" id="A0A2G4SV22"/>
<dbReference type="PANTHER" id="PTHR33572">
    <property type="entry name" value="SPORE DEVELOPMENT REGULATOR VOSA"/>
    <property type="match status" value="1"/>
</dbReference>
<evidence type="ECO:0000259" key="6">
    <source>
        <dbReference type="PROSITE" id="PS51821"/>
    </source>
</evidence>
<feature type="domain" description="Velvet" evidence="6">
    <location>
        <begin position="9"/>
        <end position="177"/>
    </location>
</feature>
<gene>
    <name evidence="7" type="ORF">RHIMIDRAFT_134441</name>
</gene>
<dbReference type="InterPro" id="IPR037525">
    <property type="entry name" value="Velvet_dom"/>
</dbReference>
<accession>A0A2G4SV22</accession>
<dbReference type="Proteomes" id="UP000242254">
    <property type="component" value="Unassembled WGS sequence"/>
</dbReference>
<evidence type="ECO:0000313" key="8">
    <source>
        <dbReference type="Proteomes" id="UP000242254"/>
    </source>
</evidence>
<dbReference type="GO" id="GO:0005634">
    <property type="term" value="C:nucleus"/>
    <property type="evidence" value="ECO:0007669"/>
    <property type="project" value="UniProtKB-SubCell"/>
</dbReference>
<feature type="region of interest" description="Disordered" evidence="5">
    <location>
        <begin position="178"/>
        <end position="207"/>
    </location>
</feature>